<dbReference type="RefSeq" id="WP_211865454.1">
    <property type="nucleotide sequence ID" value="NZ_JAAEDI010000002.1"/>
</dbReference>
<dbReference type="Proteomes" id="UP000698752">
    <property type="component" value="Unassembled WGS sequence"/>
</dbReference>
<dbReference type="PANTHER" id="PTHR42928:SF5">
    <property type="entry name" value="BLR1237 PROTEIN"/>
    <property type="match status" value="1"/>
</dbReference>
<dbReference type="PIRSF" id="PIRSF017082">
    <property type="entry name" value="YflP"/>
    <property type="match status" value="1"/>
</dbReference>
<evidence type="ECO:0000313" key="3">
    <source>
        <dbReference type="EMBL" id="MBR0648334.1"/>
    </source>
</evidence>
<dbReference type="CDD" id="cd07012">
    <property type="entry name" value="PBP2_Bug_TTT"/>
    <property type="match status" value="1"/>
</dbReference>
<feature type="chain" id="PRO_5047526916" evidence="2">
    <location>
        <begin position="24"/>
        <end position="327"/>
    </location>
</feature>
<evidence type="ECO:0000313" key="4">
    <source>
        <dbReference type="Proteomes" id="UP000698752"/>
    </source>
</evidence>
<dbReference type="InterPro" id="IPR042100">
    <property type="entry name" value="Bug_dom1"/>
</dbReference>
<accession>A0ABS5EBC8</accession>
<gene>
    <name evidence="3" type="ORF">GXW78_01545</name>
</gene>
<dbReference type="SUPFAM" id="SSF53850">
    <property type="entry name" value="Periplasmic binding protein-like II"/>
    <property type="match status" value="1"/>
</dbReference>
<proteinExistence type="inferred from homology"/>
<dbReference type="Pfam" id="PF03401">
    <property type="entry name" value="TctC"/>
    <property type="match status" value="1"/>
</dbReference>
<dbReference type="PANTHER" id="PTHR42928">
    <property type="entry name" value="TRICARBOXYLATE-BINDING PROTEIN"/>
    <property type="match status" value="1"/>
</dbReference>
<evidence type="ECO:0000256" key="1">
    <source>
        <dbReference type="ARBA" id="ARBA00006987"/>
    </source>
</evidence>
<keyword evidence="2" id="KW-0732">Signal</keyword>
<keyword evidence="4" id="KW-1185">Reference proteome</keyword>
<dbReference type="InterPro" id="IPR005064">
    <property type="entry name" value="BUG"/>
</dbReference>
<name>A0ABS5EBC8_9PROT</name>
<evidence type="ECO:0000256" key="2">
    <source>
        <dbReference type="SAM" id="SignalP"/>
    </source>
</evidence>
<protein>
    <submittedName>
        <fullName evidence="3">Tripartite tricarboxylate transporter substrate binding protein</fullName>
    </submittedName>
</protein>
<reference evidence="4" key="1">
    <citation type="journal article" date="2021" name="Syst. Appl. Microbiol.">
        <title>Roseomonas hellenica sp. nov., isolated from roots of wild-growing Alkanna tinctoria.</title>
        <authorList>
            <person name="Rat A."/>
            <person name="Naranjo H.D."/>
            <person name="Lebbe L."/>
            <person name="Cnockaert M."/>
            <person name="Krigas N."/>
            <person name="Grigoriadou K."/>
            <person name="Maloupa E."/>
            <person name="Willems A."/>
        </authorList>
    </citation>
    <scope>NUCLEOTIDE SEQUENCE [LARGE SCALE GENOMIC DNA]</scope>
    <source>
        <strain evidence="4">LMG 31159</strain>
    </source>
</reference>
<comment type="caution">
    <text evidence="3">The sequence shown here is derived from an EMBL/GenBank/DDBJ whole genome shotgun (WGS) entry which is preliminary data.</text>
</comment>
<feature type="signal peptide" evidence="2">
    <location>
        <begin position="1"/>
        <end position="23"/>
    </location>
</feature>
<dbReference type="Gene3D" id="3.40.190.150">
    <property type="entry name" value="Bordetella uptake gene, domain 1"/>
    <property type="match status" value="1"/>
</dbReference>
<sequence length="327" mass="34534">MMRRMFCAAAALLGLSAALPAAAQAPFPEPGRPVTVIVPYPPGGGSDVTARALAPELERALGVPIVVVNRPGASSQIGMAELARARPDGYTVAYGLWPSTFTLYLDPSRRAPFNRDSFVPLALHVIDPGTIMVAANSPIRTFADLVAAARARPGVVSMADPGILGWEHISTIQLQKALGIEFNQVHFPGTAPALTNLIGGQVDVTMTSNSTAVTQSRAGLVRVLAVLSPQPNEFLPDVPTLASLGTPLSAGSARGFVAPAGTPEPVVRRLAQALETAITSPAHREQLRRLGLDITFMGPAEFAAYWTREENAMRPVVEEIVRQGNNN</sequence>
<organism evidence="3 4">
    <name type="scientific">Neoroseomonas terrae</name>
    <dbReference type="NCBI Taxonomy" id="424799"/>
    <lineage>
        <taxon>Bacteria</taxon>
        <taxon>Pseudomonadati</taxon>
        <taxon>Pseudomonadota</taxon>
        <taxon>Alphaproteobacteria</taxon>
        <taxon>Acetobacterales</taxon>
        <taxon>Acetobacteraceae</taxon>
        <taxon>Neoroseomonas</taxon>
    </lineage>
</organism>
<comment type="similarity">
    <text evidence="1">Belongs to the UPF0065 (bug) family.</text>
</comment>
<dbReference type="Gene3D" id="3.40.190.10">
    <property type="entry name" value="Periplasmic binding protein-like II"/>
    <property type="match status" value="1"/>
</dbReference>
<dbReference type="EMBL" id="JAAEDI010000002">
    <property type="protein sequence ID" value="MBR0648334.1"/>
    <property type="molecule type" value="Genomic_DNA"/>
</dbReference>